<organism evidence="2 3">
    <name type="scientific">Portunus trituberculatus</name>
    <name type="common">Swimming crab</name>
    <name type="synonym">Neptunus trituberculatus</name>
    <dbReference type="NCBI Taxonomy" id="210409"/>
    <lineage>
        <taxon>Eukaryota</taxon>
        <taxon>Metazoa</taxon>
        <taxon>Ecdysozoa</taxon>
        <taxon>Arthropoda</taxon>
        <taxon>Crustacea</taxon>
        <taxon>Multicrustacea</taxon>
        <taxon>Malacostraca</taxon>
        <taxon>Eumalacostraca</taxon>
        <taxon>Eucarida</taxon>
        <taxon>Decapoda</taxon>
        <taxon>Pleocyemata</taxon>
        <taxon>Brachyura</taxon>
        <taxon>Eubrachyura</taxon>
        <taxon>Portunoidea</taxon>
        <taxon>Portunidae</taxon>
        <taxon>Portuninae</taxon>
        <taxon>Portunus</taxon>
    </lineage>
</organism>
<keyword evidence="3" id="KW-1185">Reference proteome</keyword>
<evidence type="ECO:0000256" key="1">
    <source>
        <dbReference type="SAM" id="MobiDB-lite"/>
    </source>
</evidence>
<protein>
    <submittedName>
        <fullName evidence="2">Uncharacterized protein</fullName>
    </submittedName>
</protein>
<reference evidence="2 3" key="1">
    <citation type="submission" date="2019-05" db="EMBL/GenBank/DDBJ databases">
        <title>Another draft genome of Portunus trituberculatus and its Hox gene families provides insights of decapod evolution.</title>
        <authorList>
            <person name="Jeong J.-H."/>
            <person name="Song I."/>
            <person name="Kim S."/>
            <person name="Choi T."/>
            <person name="Kim D."/>
            <person name="Ryu S."/>
            <person name="Kim W."/>
        </authorList>
    </citation>
    <scope>NUCLEOTIDE SEQUENCE [LARGE SCALE GENOMIC DNA]</scope>
    <source>
        <tissue evidence="2">Muscle</tissue>
    </source>
</reference>
<dbReference type="EMBL" id="VSRR010003059">
    <property type="protein sequence ID" value="MPC34463.1"/>
    <property type="molecule type" value="Genomic_DNA"/>
</dbReference>
<sequence>MSSPHSAHAQPTIKPILNPCPAHSKPTSSPHLAYNDAHTQPTLNLCPRPTTLQTHKASRSDLSRSSGVVLLIVFVVHTCPRDMTTTFTTDAGKHMRVYCKTMEDTMQNVRKERKDLYYSSECVIRTDETQNKSTVKKQMCVYIVKLRNIRWRMC</sequence>
<accession>A0A5B7ENB5</accession>
<feature type="region of interest" description="Disordered" evidence="1">
    <location>
        <begin position="1"/>
        <end position="47"/>
    </location>
</feature>
<gene>
    <name evidence="2" type="ORF">E2C01_027854</name>
</gene>
<proteinExistence type="predicted"/>
<evidence type="ECO:0000313" key="2">
    <source>
        <dbReference type="EMBL" id="MPC34463.1"/>
    </source>
</evidence>
<evidence type="ECO:0000313" key="3">
    <source>
        <dbReference type="Proteomes" id="UP000324222"/>
    </source>
</evidence>
<name>A0A5B7ENB5_PORTR</name>
<dbReference type="AlphaFoldDB" id="A0A5B7ENB5"/>
<comment type="caution">
    <text evidence="2">The sequence shown here is derived from an EMBL/GenBank/DDBJ whole genome shotgun (WGS) entry which is preliminary data.</text>
</comment>
<dbReference type="Proteomes" id="UP000324222">
    <property type="component" value="Unassembled WGS sequence"/>
</dbReference>